<organism evidence="2">
    <name type="scientific">freshwater metagenome</name>
    <dbReference type="NCBI Taxonomy" id="449393"/>
    <lineage>
        <taxon>unclassified sequences</taxon>
        <taxon>metagenomes</taxon>
        <taxon>ecological metagenomes</taxon>
    </lineage>
</organism>
<proteinExistence type="predicted"/>
<evidence type="ECO:0000313" key="2">
    <source>
        <dbReference type="EMBL" id="CAB4778474.1"/>
    </source>
</evidence>
<dbReference type="AlphaFoldDB" id="A0A6J6W4L0"/>
<accession>A0A6J6W4L0</accession>
<sequence length="146" mass="15400">MIHDVVNFAGAHARVQRNEGVTSARQASSKLHVFAAVAEQNRNRRLVGKSHAGDEVGHLVGARIKFGVGPGAVAIDDRGGLGLGNGEFAYAVSDVERIATRKQRHSSSKRPLQVSGHPAPARSQPTTRVSLVSGGRSHGFRQHGSG</sequence>
<dbReference type="EMBL" id="CAEZZX010000091">
    <property type="protein sequence ID" value="CAB4778474.1"/>
    <property type="molecule type" value="Genomic_DNA"/>
</dbReference>
<reference evidence="2" key="1">
    <citation type="submission" date="2020-05" db="EMBL/GenBank/DDBJ databases">
        <authorList>
            <person name="Chiriac C."/>
            <person name="Salcher M."/>
            <person name="Ghai R."/>
            <person name="Kavagutti S V."/>
        </authorList>
    </citation>
    <scope>NUCLEOTIDE SEQUENCE</scope>
</reference>
<evidence type="ECO:0000256" key="1">
    <source>
        <dbReference type="SAM" id="MobiDB-lite"/>
    </source>
</evidence>
<protein>
    <submittedName>
        <fullName evidence="2">Unannotated protein</fullName>
    </submittedName>
</protein>
<name>A0A6J6W4L0_9ZZZZ</name>
<gene>
    <name evidence="2" type="ORF">UFOPK2938_00558</name>
</gene>
<feature type="region of interest" description="Disordered" evidence="1">
    <location>
        <begin position="100"/>
        <end position="146"/>
    </location>
</feature>